<accession>A0ABQ0LVX7</accession>
<evidence type="ECO:0000313" key="1">
    <source>
        <dbReference type="EMBL" id="GAT55235.1"/>
    </source>
</evidence>
<evidence type="ECO:0000313" key="2">
    <source>
        <dbReference type="Proteomes" id="UP000815677"/>
    </source>
</evidence>
<gene>
    <name evidence="1" type="ORF">MCHLO_12023</name>
</gene>
<sequence length="90" mass="10164">MRALTNRILTSCRFAPPYDQVNWSRAKQYPGPTPHPPITIVWLLGCLDTWILGCKVASASVRTLPGPETLLHNTNTIARIPELTRKDLIW</sequence>
<organism evidence="1 2">
    <name type="scientific">Mycena chlorophos</name>
    <name type="common">Agaric fungus</name>
    <name type="synonym">Agaricus chlorophos</name>
    <dbReference type="NCBI Taxonomy" id="658473"/>
    <lineage>
        <taxon>Eukaryota</taxon>
        <taxon>Fungi</taxon>
        <taxon>Dikarya</taxon>
        <taxon>Basidiomycota</taxon>
        <taxon>Agaricomycotina</taxon>
        <taxon>Agaricomycetes</taxon>
        <taxon>Agaricomycetidae</taxon>
        <taxon>Agaricales</taxon>
        <taxon>Marasmiineae</taxon>
        <taxon>Mycenaceae</taxon>
        <taxon>Mycena</taxon>
    </lineage>
</organism>
<dbReference type="Proteomes" id="UP000815677">
    <property type="component" value="Unassembled WGS sequence"/>
</dbReference>
<feature type="non-terminal residue" evidence="1">
    <location>
        <position position="90"/>
    </location>
</feature>
<name>A0ABQ0LVX7_MYCCL</name>
<reference evidence="1" key="1">
    <citation type="submission" date="2014-09" db="EMBL/GenBank/DDBJ databases">
        <title>Genome sequence of the luminous mushroom Mycena chlorophos for searching fungal bioluminescence genes.</title>
        <authorList>
            <person name="Tanaka Y."/>
            <person name="Kasuga D."/>
            <person name="Oba Y."/>
            <person name="Hase S."/>
            <person name="Sato K."/>
            <person name="Oba Y."/>
            <person name="Sakakibara Y."/>
        </authorList>
    </citation>
    <scope>NUCLEOTIDE SEQUENCE</scope>
</reference>
<proteinExistence type="predicted"/>
<keyword evidence="2" id="KW-1185">Reference proteome</keyword>
<dbReference type="EMBL" id="DF848938">
    <property type="protein sequence ID" value="GAT55235.1"/>
    <property type="molecule type" value="Genomic_DNA"/>
</dbReference>
<protein>
    <submittedName>
        <fullName evidence="1">Uncharacterized protein</fullName>
    </submittedName>
</protein>